<evidence type="ECO:0000259" key="1">
    <source>
        <dbReference type="Pfam" id="PF22893"/>
    </source>
</evidence>
<evidence type="ECO:0000313" key="3">
    <source>
        <dbReference type="Proteomes" id="UP000800235"/>
    </source>
</evidence>
<evidence type="ECO:0000313" key="2">
    <source>
        <dbReference type="EMBL" id="KAF2432928.1"/>
    </source>
</evidence>
<feature type="domain" description="Ubiquitin-like" evidence="1">
    <location>
        <begin position="249"/>
        <end position="331"/>
    </location>
</feature>
<dbReference type="Pfam" id="PF22893">
    <property type="entry name" value="ULD_2"/>
    <property type="match status" value="1"/>
</dbReference>
<reference evidence="2" key="1">
    <citation type="journal article" date="2020" name="Stud. Mycol.">
        <title>101 Dothideomycetes genomes: a test case for predicting lifestyles and emergence of pathogens.</title>
        <authorList>
            <person name="Haridas S."/>
            <person name="Albert R."/>
            <person name="Binder M."/>
            <person name="Bloem J."/>
            <person name="Labutti K."/>
            <person name="Salamov A."/>
            <person name="Andreopoulos B."/>
            <person name="Baker S."/>
            <person name="Barry K."/>
            <person name="Bills G."/>
            <person name="Bluhm B."/>
            <person name="Cannon C."/>
            <person name="Castanera R."/>
            <person name="Culley D."/>
            <person name="Daum C."/>
            <person name="Ezra D."/>
            <person name="Gonzalez J."/>
            <person name="Henrissat B."/>
            <person name="Kuo A."/>
            <person name="Liang C."/>
            <person name="Lipzen A."/>
            <person name="Lutzoni F."/>
            <person name="Magnuson J."/>
            <person name="Mondo S."/>
            <person name="Nolan M."/>
            <person name="Ohm R."/>
            <person name="Pangilinan J."/>
            <person name="Park H.-J."/>
            <person name="Ramirez L."/>
            <person name="Alfaro M."/>
            <person name="Sun H."/>
            <person name="Tritt A."/>
            <person name="Yoshinaga Y."/>
            <person name="Zwiers L.-H."/>
            <person name="Turgeon B."/>
            <person name="Goodwin S."/>
            <person name="Spatafora J."/>
            <person name="Crous P."/>
            <person name="Grigoriev I."/>
        </authorList>
    </citation>
    <scope>NUCLEOTIDE SEQUENCE</scope>
    <source>
        <strain evidence="2">CBS 130266</strain>
    </source>
</reference>
<keyword evidence="3" id="KW-1185">Reference proteome</keyword>
<organism evidence="2 3">
    <name type="scientific">Tothia fuscella</name>
    <dbReference type="NCBI Taxonomy" id="1048955"/>
    <lineage>
        <taxon>Eukaryota</taxon>
        <taxon>Fungi</taxon>
        <taxon>Dikarya</taxon>
        <taxon>Ascomycota</taxon>
        <taxon>Pezizomycotina</taxon>
        <taxon>Dothideomycetes</taxon>
        <taxon>Pleosporomycetidae</taxon>
        <taxon>Venturiales</taxon>
        <taxon>Cylindrosympodiaceae</taxon>
        <taxon>Tothia</taxon>
    </lineage>
</organism>
<dbReference type="InterPro" id="IPR054464">
    <property type="entry name" value="ULD_fung"/>
</dbReference>
<accession>A0A9P4NWZ7</accession>
<gene>
    <name evidence="2" type="ORF">EJ08DRAFT_584590</name>
</gene>
<dbReference type="PANTHER" id="PTHR38886">
    <property type="entry name" value="SESA DOMAIN-CONTAINING PROTEIN"/>
    <property type="match status" value="1"/>
</dbReference>
<dbReference type="AlphaFoldDB" id="A0A9P4NWZ7"/>
<proteinExistence type="predicted"/>
<dbReference type="PANTHER" id="PTHR38886:SF1">
    <property type="entry name" value="NACHT-NTPASE AND P-LOOP NTPASES N-TERMINAL DOMAIN-CONTAINING PROTEIN"/>
    <property type="match status" value="1"/>
</dbReference>
<dbReference type="OrthoDB" id="3045089at2759"/>
<dbReference type="Proteomes" id="UP000800235">
    <property type="component" value="Unassembled WGS sequence"/>
</dbReference>
<name>A0A9P4NWZ7_9PEZI</name>
<sequence length="361" mass="40806">MPITFGAVGDIISVSLIVKDLLLALDKSRGSSAEYEGIVRELLVLDTALLRVDQLSRTRDATPQLHALYETARQTVQKCRESVDKFKDRNKKFDVFLAGGGSGNWGRDTARKIQWKASGRDEEVVKFRAEISGYTNSIHLLLATANITALDISDHKHSEAKLKIEQASDKQSQTLIEVQSKLEENRQLIITNAVTGESILERVKWIRNLGADLKSLVQSVILGNSTIYKEVMALHQAFRSRVDYSLSEEFFILEDPIGRIAPIHLRFITSWEALDAVMKVRFEGHPEGMDKIRRKQYLIHQDATGFKVDTRRKLEQAILPGQKVTMSVTFHEMERPQHQNLAHCPNCSKVTEASNDVSIVW</sequence>
<comment type="caution">
    <text evidence="2">The sequence shown here is derived from an EMBL/GenBank/DDBJ whole genome shotgun (WGS) entry which is preliminary data.</text>
</comment>
<dbReference type="EMBL" id="MU007023">
    <property type="protein sequence ID" value="KAF2432928.1"/>
    <property type="molecule type" value="Genomic_DNA"/>
</dbReference>
<protein>
    <recommendedName>
        <fullName evidence="1">Ubiquitin-like domain-containing protein</fullName>
    </recommendedName>
</protein>